<organism evidence="2 3">
    <name type="scientific">Reyranella humidisoli</name>
    <dbReference type="NCBI Taxonomy" id="2849149"/>
    <lineage>
        <taxon>Bacteria</taxon>
        <taxon>Pseudomonadati</taxon>
        <taxon>Pseudomonadota</taxon>
        <taxon>Alphaproteobacteria</taxon>
        <taxon>Hyphomicrobiales</taxon>
        <taxon>Reyranellaceae</taxon>
        <taxon>Reyranella</taxon>
    </lineage>
</organism>
<comment type="caution">
    <text evidence="2">The sequence shown here is derived from an EMBL/GenBank/DDBJ whole genome shotgun (WGS) entry which is preliminary data.</text>
</comment>
<dbReference type="InterPro" id="IPR006311">
    <property type="entry name" value="TAT_signal"/>
</dbReference>
<evidence type="ECO:0000313" key="3">
    <source>
        <dbReference type="Proteomes" id="UP000727907"/>
    </source>
</evidence>
<name>A0ABS6IPE8_9HYPH</name>
<dbReference type="Proteomes" id="UP000727907">
    <property type="component" value="Unassembled WGS sequence"/>
</dbReference>
<dbReference type="PANTHER" id="PTHR43649:SF30">
    <property type="entry name" value="ABC TRANSPORTER SUBSTRATE-BINDING PROTEIN"/>
    <property type="match status" value="1"/>
</dbReference>
<dbReference type="EMBL" id="JAHOPB010000002">
    <property type="protein sequence ID" value="MBU8876492.1"/>
    <property type="molecule type" value="Genomic_DNA"/>
</dbReference>
<gene>
    <name evidence="2" type="ORF">KQ910_22150</name>
</gene>
<feature type="signal peptide" evidence="1">
    <location>
        <begin position="1"/>
        <end position="33"/>
    </location>
</feature>
<dbReference type="PROSITE" id="PS51318">
    <property type="entry name" value="TAT"/>
    <property type="match status" value="1"/>
</dbReference>
<keyword evidence="1" id="KW-0732">Signal</keyword>
<proteinExistence type="predicted"/>
<evidence type="ECO:0000256" key="1">
    <source>
        <dbReference type="SAM" id="SignalP"/>
    </source>
</evidence>
<protein>
    <submittedName>
        <fullName evidence="2">Extracellular solute-binding protein</fullName>
    </submittedName>
</protein>
<sequence>MVSMKVNRRRFVAGTAAASAALVAAPFVRSANAAGKLSVGFWDHWVPGANKATEALVKEWAEKNKVEVSMDFITSQGNKLLLTTAAESQAKSGHDVLAFSTWLPARYADQLVPMNDVMEPLIKENGKVNDTVEYLGKLNGKWLAVPATVGSQIKGPCSRIDLLKKHAGIDIQAMYPVGQAPKADAWNLDNFVKAAEACQKGGNPFGIGLGTTSDSVDSAGALFHAFGAQLVNAKGDIVVKNDQVRQVLDYYKKLMQFLPADVPSWDDASNNKFLVSGQGSLIMNPPSAWAVAKRDAPQVAEQLWTHGFPVGPKGRYAPFLPFFWGVWNFSKNQSAAKSLITHLSQASSAEKMTNASQGYDLPAFEKLTTFKVWAEESPPKGTLYHYPNPHNHQTLSIAAAPAPHKIAEQIYTQAIMTQMVVRYAKGEAMDKTLDWAAKELEGFSRN</sequence>
<accession>A0ABS6IPE8</accession>
<dbReference type="PANTHER" id="PTHR43649">
    <property type="entry name" value="ARABINOSE-BINDING PROTEIN-RELATED"/>
    <property type="match status" value="1"/>
</dbReference>
<reference evidence="2 3" key="1">
    <citation type="submission" date="2021-06" db="EMBL/GenBank/DDBJ databases">
        <authorList>
            <person name="Lee D.H."/>
        </authorList>
    </citation>
    <scope>NUCLEOTIDE SEQUENCE [LARGE SCALE GENOMIC DNA]</scope>
    <source>
        <strain evidence="2 3">MMS21-HV4-11</strain>
    </source>
</reference>
<feature type="chain" id="PRO_5046504076" evidence="1">
    <location>
        <begin position="34"/>
        <end position="446"/>
    </location>
</feature>
<evidence type="ECO:0000313" key="2">
    <source>
        <dbReference type="EMBL" id="MBU8876492.1"/>
    </source>
</evidence>
<keyword evidence="3" id="KW-1185">Reference proteome</keyword>
<dbReference type="InterPro" id="IPR050490">
    <property type="entry name" value="Bact_solute-bd_prot1"/>
</dbReference>
<dbReference type="RefSeq" id="WP_216965331.1">
    <property type="nucleotide sequence ID" value="NZ_JAHOPB010000002.1"/>
</dbReference>